<dbReference type="Proteomes" id="UP000255103">
    <property type="component" value="Unassembled WGS sequence"/>
</dbReference>
<sequence>MKIEQGKRYALINNNKIGYIFDDSLCKEVDDSLEVVEIPHDEAIVEGCRYENGKAIPITLAEAKQSQLDYINNRFDSEVSELQGEYVPKEEVLTYNLQLQEAKDYKEHNDLQRVPFLKALSESREIDISVLSDKIIEKNQNYTTKLATIMGYRAKLKAQLERAESLAEVREVSYHSPFNFE</sequence>
<evidence type="ECO:0000313" key="1">
    <source>
        <dbReference type="EMBL" id="STP14294.1"/>
    </source>
</evidence>
<reference evidence="1 2" key="1">
    <citation type="submission" date="2018-06" db="EMBL/GenBank/DDBJ databases">
        <authorList>
            <consortium name="Pathogen Informatics"/>
            <person name="Doyle S."/>
        </authorList>
    </citation>
    <scope>NUCLEOTIDE SEQUENCE [LARGE SCALE GENOMIC DNA]</scope>
    <source>
        <strain evidence="1 2">NCTC12219</strain>
    </source>
</reference>
<gene>
    <name evidence="1" type="ORF">NCTC12219_01841</name>
</gene>
<accession>A0A377JZ16</accession>
<organism evidence="1 2">
    <name type="scientific">Helicobacter cinaedi</name>
    <dbReference type="NCBI Taxonomy" id="213"/>
    <lineage>
        <taxon>Bacteria</taxon>
        <taxon>Pseudomonadati</taxon>
        <taxon>Campylobacterota</taxon>
        <taxon>Epsilonproteobacteria</taxon>
        <taxon>Campylobacterales</taxon>
        <taxon>Helicobacteraceae</taxon>
        <taxon>Helicobacter</taxon>
    </lineage>
</organism>
<evidence type="ECO:0000313" key="2">
    <source>
        <dbReference type="Proteomes" id="UP000255103"/>
    </source>
</evidence>
<name>A0A377JZ16_9HELI</name>
<dbReference type="EMBL" id="UGHX01000002">
    <property type="protein sequence ID" value="STP14294.1"/>
    <property type="molecule type" value="Genomic_DNA"/>
</dbReference>
<dbReference type="AlphaFoldDB" id="A0A377JZ16"/>
<dbReference type="RefSeq" id="WP_115722455.1">
    <property type="nucleotide sequence ID" value="NZ_UGHX01000002.1"/>
</dbReference>
<proteinExistence type="predicted"/>
<protein>
    <submittedName>
        <fullName evidence="1">Uncharacterized protein</fullName>
    </submittedName>
</protein>